<proteinExistence type="predicted"/>
<dbReference type="Proteomes" id="UP000070720">
    <property type="component" value="Chromosome 4"/>
</dbReference>
<accession>A0A1C3YL66</accession>
<sequence>MPKVALSRVVCFSRVFSWLPILTYPSMSTPLYRTVPLSPHIQALQQDATTEVLTLHPVKTRTGLFTYGLPKACQLLCEALLQDLAEDLQMWAGGFGMVVKDIKMPEISPQAFRLEKGNVSTLLKGYTALVVALGNAKYDVELISRDKTSSQQETWESSSALHLRETGLKAQGGNIRFLYIPLHLEPE</sequence>
<gene>
    <name evidence="1" type="ORF">FGRAMPH1_01T23865</name>
</gene>
<dbReference type="InParanoid" id="A0A1C3YL66"/>
<reference evidence="2" key="1">
    <citation type="journal article" date="2007" name="Science">
        <title>The Fusarium graminearum genome reveals a link between localized polymorphism and pathogen specialization.</title>
        <authorList>
            <person name="Cuomo C.A."/>
            <person name="Gueldener U."/>
            <person name="Xu J.-R."/>
            <person name="Trail F."/>
            <person name="Turgeon B.G."/>
            <person name="Di Pietro A."/>
            <person name="Walton J.D."/>
            <person name="Ma L.-J."/>
            <person name="Baker S.E."/>
            <person name="Rep M."/>
            <person name="Adam G."/>
            <person name="Antoniw J."/>
            <person name="Baldwin T."/>
            <person name="Calvo S.E."/>
            <person name="Chang Y.-L."/>
            <person name="DeCaprio D."/>
            <person name="Gale L.R."/>
            <person name="Gnerre S."/>
            <person name="Goswami R.S."/>
            <person name="Hammond-Kosack K."/>
            <person name="Harris L.J."/>
            <person name="Hilburn K."/>
            <person name="Kennell J.C."/>
            <person name="Kroken S."/>
            <person name="Magnuson J.K."/>
            <person name="Mannhaupt G."/>
            <person name="Mauceli E.W."/>
            <person name="Mewes H.-W."/>
            <person name="Mitterbauer R."/>
            <person name="Muehlbauer G."/>
            <person name="Muensterkoetter M."/>
            <person name="Nelson D."/>
            <person name="O'Donnell K."/>
            <person name="Ouellet T."/>
            <person name="Qi W."/>
            <person name="Quesneville H."/>
            <person name="Roncero M.I.G."/>
            <person name="Seong K.-Y."/>
            <person name="Tetko I.V."/>
            <person name="Urban M."/>
            <person name="Waalwijk C."/>
            <person name="Ward T.J."/>
            <person name="Yao J."/>
            <person name="Birren B.W."/>
            <person name="Kistler H.C."/>
        </authorList>
    </citation>
    <scope>NUCLEOTIDE SEQUENCE [LARGE SCALE GENOMIC DNA]</scope>
    <source>
        <strain evidence="2">ATCC MYA-4620 / CBS 123657 / FGSC 9075 / NRRL 31084 / PH-1</strain>
    </source>
</reference>
<name>A0A1C3YL66_GIBZE</name>
<evidence type="ECO:0000313" key="2">
    <source>
        <dbReference type="Proteomes" id="UP000070720"/>
    </source>
</evidence>
<dbReference type="EMBL" id="HG970335">
    <property type="protein sequence ID" value="SCB65178.1"/>
    <property type="molecule type" value="Genomic_DNA"/>
</dbReference>
<dbReference type="AlphaFoldDB" id="A0A1C3YL66"/>
<reference evidence="2" key="2">
    <citation type="journal article" date="2010" name="Nature">
        <title>Comparative genomics reveals mobile pathogenicity chromosomes in Fusarium.</title>
        <authorList>
            <person name="Ma L.J."/>
            <person name="van der Does H.C."/>
            <person name="Borkovich K.A."/>
            <person name="Coleman J.J."/>
            <person name="Daboussi M.J."/>
            <person name="Di Pietro A."/>
            <person name="Dufresne M."/>
            <person name="Freitag M."/>
            <person name="Grabherr M."/>
            <person name="Henrissat B."/>
            <person name="Houterman P.M."/>
            <person name="Kang S."/>
            <person name="Shim W.B."/>
            <person name="Woloshuk C."/>
            <person name="Xie X."/>
            <person name="Xu J.R."/>
            <person name="Antoniw J."/>
            <person name="Baker S.E."/>
            <person name="Bluhm B.H."/>
            <person name="Breakspear A."/>
            <person name="Brown D.W."/>
            <person name="Butchko R.A."/>
            <person name="Chapman S."/>
            <person name="Coulson R."/>
            <person name="Coutinho P.M."/>
            <person name="Danchin E.G."/>
            <person name="Diener A."/>
            <person name="Gale L.R."/>
            <person name="Gardiner D.M."/>
            <person name="Goff S."/>
            <person name="Hammond-Kosack K.E."/>
            <person name="Hilburn K."/>
            <person name="Hua-Van A."/>
            <person name="Jonkers W."/>
            <person name="Kazan K."/>
            <person name="Kodira C.D."/>
            <person name="Koehrsen M."/>
            <person name="Kumar L."/>
            <person name="Lee Y.H."/>
            <person name="Li L."/>
            <person name="Manners J.M."/>
            <person name="Miranda-Saavedra D."/>
            <person name="Mukherjee M."/>
            <person name="Park G."/>
            <person name="Park J."/>
            <person name="Park S.Y."/>
            <person name="Proctor R.H."/>
            <person name="Regev A."/>
            <person name="Ruiz-Roldan M.C."/>
            <person name="Sain D."/>
            <person name="Sakthikumar S."/>
            <person name="Sykes S."/>
            <person name="Schwartz D.C."/>
            <person name="Turgeon B.G."/>
            <person name="Wapinski I."/>
            <person name="Yoder O."/>
            <person name="Young S."/>
            <person name="Zeng Q."/>
            <person name="Zhou S."/>
            <person name="Galagan J."/>
            <person name="Cuomo C.A."/>
            <person name="Kistler H.C."/>
            <person name="Rep M."/>
        </authorList>
    </citation>
    <scope>GENOME REANNOTATION</scope>
    <source>
        <strain evidence="2">ATCC MYA-4620 / CBS 123657 / FGSC 9075 / NRRL 31084 / PH-1</strain>
    </source>
</reference>
<keyword evidence="2" id="KW-1185">Reference proteome</keyword>
<organism evidence="1 2">
    <name type="scientific">Gibberella zeae (strain ATCC MYA-4620 / CBS 123657 / FGSC 9075 / NRRL 31084 / PH-1)</name>
    <name type="common">Wheat head blight fungus</name>
    <name type="synonym">Fusarium graminearum</name>
    <dbReference type="NCBI Taxonomy" id="229533"/>
    <lineage>
        <taxon>Eukaryota</taxon>
        <taxon>Fungi</taxon>
        <taxon>Dikarya</taxon>
        <taxon>Ascomycota</taxon>
        <taxon>Pezizomycotina</taxon>
        <taxon>Sordariomycetes</taxon>
        <taxon>Hypocreomycetidae</taxon>
        <taxon>Hypocreales</taxon>
        <taxon>Nectriaceae</taxon>
        <taxon>Fusarium</taxon>
    </lineage>
</organism>
<evidence type="ECO:0000313" key="1">
    <source>
        <dbReference type="EMBL" id="SCB65178.1"/>
    </source>
</evidence>
<protein>
    <submittedName>
        <fullName evidence="1">Chromosome 4, complete genome</fullName>
    </submittedName>
</protein>
<reference evidence="1 2" key="3">
    <citation type="journal article" date="2015" name="BMC Genomics">
        <title>The completed genome sequence of the pathogenic ascomycete fungus Fusarium graminearum.</title>
        <authorList>
            <person name="King R."/>
            <person name="Urban M."/>
            <person name="Hammond-Kosack M.C."/>
            <person name="Hassani-Pak K."/>
            <person name="Hammond-Kosack K.E."/>
        </authorList>
    </citation>
    <scope>NUCLEOTIDE SEQUENCE [LARGE SCALE GENOMIC DNA]</scope>
    <source>
        <strain evidence="2">ATCC MYA-4620 / CBS 123657 / FGSC 9075 / NRRL 31084 / PH-1</strain>
    </source>
</reference>
<dbReference type="eggNOG" id="ENOG502RIX8">
    <property type="taxonomic scope" value="Eukaryota"/>
</dbReference>